<evidence type="ECO:0000313" key="2">
    <source>
        <dbReference type="Proteomes" id="UP000509429"/>
    </source>
</evidence>
<dbReference type="InterPro" id="IPR036866">
    <property type="entry name" value="RibonucZ/Hydroxyglut_hydro"/>
</dbReference>
<dbReference type="RefSeq" id="WP_174605082.1">
    <property type="nucleotide sequence ID" value="NZ_CP054490.1"/>
</dbReference>
<dbReference type="Proteomes" id="UP000509429">
    <property type="component" value="Chromosome"/>
</dbReference>
<sequence>MGYNLCSILCYFRHFQETRNTLYYLIQATGSGYPSGFNMGDAVVILYLRSKQIQYLDKIIISSGCKNRFNHPAKIVLDRYKNHNINILNTNYAGQIKIFLNKDITINQYRQDYTHYYQCQCN</sequence>
<protein>
    <submittedName>
        <fullName evidence="1">Uncharacterized protein</fullName>
    </submittedName>
</protein>
<dbReference type="Gene3D" id="3.60.15.10">
    <property type="entry name" value="Ribonuclease Z/Hydroxyacylglutathione hydrolase-like"/>
    <property type="match status" value="1"/>
</dbReference>
<organism evidence="1 2">
    <name type="scientific">Candidatus Ruthia endofausta</name>
    <dbReference type="NCBI Taxonomy" id="2738852"/>
    <lineage>
        <taxon>Bacteria</taxon>
        <taxon>Pseudomonadati</taxon>
        <taxon>Pseudomonadota</taxon>
        <taxon>Gammaproteobacteria</taxon>
        <taxon>Candidatus Pseudothioglobaceae</taxon>
        <taxon>Candidatus Ruthturnera</taxon>
    </lineage>
</organism>
<dbReference type="EMBL" id="CP054490">
    <property type="protein sequence ID" value="QKQ23642.1"/>
    <property type="molecule type" value="Genomic_DNA"/>
</dbReference>
<proteinExistence type="predicted"/>
<reference evidence="1 2" key="1">
    <citation type="submission" date="2020-05" db="EMBL/GenBank/DDBJ databases">
        <title>Horizontal transmission and recombination maintain forever young bacterial symbiont genomes.</title>
        <authorList>
            <person name="Russell S.L."/>
            <person name="Pepper-Tunick E."/>
            <person name="Svedberg J."/>
            <person name="Byrne A."/>
            <person name="Ruelas Castillo J."/>
            <person name="Vollmers C."/>
            <person name="Beinart R.A."/>
            <person name="Corbett-Detig R."/>
        </authorList>
    </citation>
    <scope>NUCLEOTIDE SEQUENCE [LARGE SCALE GENOMIC DNA]</scope>
    <source>
        <strain evidence="1">JDF_Ridge</strain>
    </source>
</reference>
<name>A0A6N0HMT5_9GAMM</name>
<accession>A0A6N0HMT5</accession>
<evidence type="ECO:0000313" key="1">
    <source>
        <dbReference type="EMBL" id="QKQ23642.1"/>
    </source>
</evidence>
<gene>
    <name evidence="1" type="ORF">HUE58_00095</name>
</gene>
<dbReference type="KEGG" id="reo:HUE58_00095"/>
<keyword evidence="2" id="KW-1185">Reference proteome</keyword>
<dbReference type="AlphaFoldDB" id="A0A6N0HMT5"/>